<dbReference type="EMBL" id="JACIDZ010000017">
    <property type="protein sequence ID" value="MBB4124090.1"/>
    <property type="molecule type" value="Genomic_DNA"/>
</dbReference>
<proteinExistence type="predicted"/>
<protein>
    <submittedName>
        <fullName evidence="1">Uncharacterized protein</fullName>
    </submittedName>
</protein>
<dbReference type="RefSeq" id="WP_183490334.1">
    <property type="nucleotide sequence ID" value="NZ_JACIDZ010000017.1"/>
</dbReference>
<keyword evidence="2" id="KW-1185">Reference proteome</keyword>
<accession>A0A7W6PBN4</accession>
<dbReference type="AlphaFoldDB" id="A0A7W6PBN4"/>
<evidence type="ECO:0000313" key="1">
    <source>
        <dbReference type="EMBL" id="MBB4124090.1"/>
    </source>
</evidence>
<organism evidence="1 2">
    <name type="scientific">Martelella radicis</name>
    <dbReference type="NCBI Taxonomy" id="1397476"/>
    <lineage>
        <taxon>Bacteria</taxon>
        <taxon>Pseudomonadati</taxon>
        <taxon>Pseudomonadota</taxon>
        <taxon>Alphaproteobacteria</taxon>
        <taxon>Hyphomicrobiales</taxon>
        <taxon>Aurantimonadaceae</taxon>
        <taxon>Martelella</taxon>
    </lineage>
</organism>
<evidence type="ECO:0000313" key="2">
    <source>
        <dbReference type="Proteomes" id="UP000530571"/>
    </source>
</evidence>
<sequence>AQNMRGKVGTWVNSQWKYQATPGQFSVAINKIFSLPRYVDPPKGLDVYNTATYLPITFEDTQKATAHPMAHLVKTRLLTPWCPALVVERYFYPHLPALESAAECRQKLGSSPMLGTQIGYYADRIEVFDRECSLDFDALQDAPTDTIRFVSFIDKTDAFSMAQQDFVRIMAINLKQTFRSNSFEIVEIIIKDEGGKTPHYDLFLQEHRRNLLLNSQPGDSFGSLPKSFSVLIGTPSTDGNKRAQILMCFDLFKGCVYGHQLPHEFSAHRTVRQHRLSERNNTIFQSNIKYLTHTLMALTGYCAPKASSRSFDMRGREDIDLASAYVMLGKHAVVVTVADEKGSRAEKLALKAADHMALRGYPHVMTLLIDRHDKDADVVEVHIADEYCYYGHSAEKLENRDDDEFAIGICIDIERAYKATQALSSLLPENHPDLTVDNYVKPRLFNDPQRQMGFLEKERPKS</sequence>
<name>A0A7W6PBN4_9HYPH</name>
<dbReference type="Proteomes" id="UP000530571">
    <property type="component" value="Unassembled WGS sequence"/>
</dbReference>
<reference evidence="1 2" key="1">
    <citation type="submission" date="2020-08" db="EMBL/GenBank/DDBJ databases">
        <title>Genomic Encyclopedia of Type Strains, Phase IV (KMG-IV): sequencing the most valuable type-strain genomes for metagenomic binning, comparative biology and taxonomic classification.</title>
        <authorList>
            <person name="Goeker M."/>
        </authorList>
    </citation>
    <scope>NUCLEOTIDE SEQUENCE [LARGE SCALE GENOMIC DNA]</scope>
    <source>
        <strain evidence="1 2">DSM 28101</strain>
    </source>
</reference>
<feature type="non-terminal residue" evidence="1">
    <location>
        <position position="1"/>
    </location>
</feature>
<comment type="caution">
    <text evidence="1">The sequence shown here is derived from an EMBL/GenBank/DDBJ whole genome shotgun (WGS) entry which is preliminary data.</text>
</comment>
<gene>
    <name evidence="1" type="ORF">GGR30_004043</name>
</gene>